<dbReference type="InterPro" id="IPR007348">
    <property type="entry name" value="CopC_dom"/>
</dbReference>
<dbReference type="PANTHER" id="PTHR34820">
    <property type="entry name" value="INNER MEMBRANE PROTEIN YEBZ"/>
    <property type="match status" value="1"/>
</dbReference>
<dbReference type="EMBL" id="CP043504">
    <property type="protein sequence ID" value="QEO09710.1"/>
    <property type="molecule type" value="Genomic_DNA"/>
</dbReference>
<dbReference type="OrthoDB" id="5242236at2"/>
<dbReference type="Gene3D" id="2.60.40.1220">
    <property type="match status" value="1"/>
</dbReference>
<dbReference type="Proteomes" id="UP000322159">
    <property type="component" value="Chromosome"/>
</dbReference>
<dbReference type="GO" id="GO:0006825">
    <property type="term" value="P:copper ion transport"/>
    <property type="evidence" value="ECO:0007669"/>
    <property type="project" value="InterPro"/>
</dbReference>
<dbReference type="SUPFAM" id="SSF81296">
    <property type="entry name" value="E set domains"/>
    <property type="match status" value="1"/>
</dbReference>
<evidence type="ECO:0000256" key="5">
    <source>
        <dbReference type="SAM" id="MobiDB-lite"/>
    </source>
</evidence>
<dbReference type="Pfam" id="PF04234">
    <property type="entry name" value="CopC"/>
    <property type="match status" value="1"/>
</dbReference>
<keyword evidence="2" id="KW-0479">Metal-binding</keyword>
<keyword evidence="6" id="KW-0472">Membrane</keyword>
<dbReference type="GO" id="GO:0005507">
    <property type="term" value="F:copper ion binding"/>
    <property type="evidence" value="ECO:0007669"/>
    <property type="project" value="InterPro"/>
</dbReference>
<accession>A0A5C1Y7R4</accession>
<protein>
    <submittedName>
        <fullName evidence="9">Copper resistance protein CopC</fullName>
    </submittedName>
</protein>
<evidence type="ECO:0000256" key="7">
    <source>
        <dbReference type="SAM" id="SignalP"/>
    </source>
</evidence>
<evidence type="ECO:0000313" key="9">
    <source>
        <dbReference type="EMBL" id="QEO09710.1"/>
    </source>
</evidence>
<evidence type="ECO:0000256" key="6">
    <source>
        <dbReference type="SAM" id="Phobius"/>
    </source>
</evidence>
<name>A0A5C1Y7R4_9MICO</name>
<dbReference type="GO" id="GO:0005886">
    <property type="term" value="C:plasma membrane"/>
    <property type="evidence" value="ECO:0007669"/>
    <property type="project" value="TreeGrafter"/>
</dbReference>
<gene>
    <name evidence="9" type="ORF">FLP23_06645</name>
</gene>
<evidence type="ECO:0000256" key="2">
    <source>
        <dbReference type="ARBA" id="ARBA00022723"/>
    </source>
</evidence>
<feature type="region of interest" description="Disordered" evidence="5">
    <location>
        <begin position="131"/>
        <end position="155"/>
    </location>
</feature>
<dbReference type="InterPro" id="IPR014756">
    <property type="entry name" value="Ig_E-set"/>
</dbReference>
<evidence type="ECO:0000256" key="1">
    <source>
        <dbReference type="ARBA" id="ARBA00004196"/>
    </source>
</evidence>
<feature type="transmembrane region" description="Helical" evidence="6">
    <location>
        <begin position="165"/>
        <end position="186"/>
    </location>
</feature>
<evidence type="ECO:0000259" key="8">
    <source>
        <dbReference type="Pfam" id="PF04234"/>
    </source>
</evidence>
<feature type="domain" description="CopC" evidence="8">
    <location>
        <begin position="32"/>
        <end position="127"/>
    </location>
</feature>
<dbReference type="RefSeq" id="WP_149325130.1">
    <property type="nucleotide sequence ID" value="NZ_CP043504.1"/>
</dbReference>
<keyword evidence="3 7" id="KW-0732">Signal</keyword>
<organism evidence="9 10">
    <name type="scientific">Protaetiibacter larvae</name>
    <dbReference type="NCBI Taxonomy" id="2592654"/>
    <lineage>
        <taxon>Bacteria</taxon>
        <taxon>Bacillati</taxon>
        <taxon>Actinomycetota</taxon>
        <taxon>Actinomycetes</taxon>
        <taxon>Micrococcales</taxon>
        <taxon>Microbacteriaceae</taxon>
        <taxon>Protaetiibacter</taxon>
    </lineage>
</organism>
<evidence type="ECO:0000256" key="3">
    <source>
        <dbReference type="ARBA" id="ARBA00022729"/>
    </source>
</evidence>
<dbReference type="AlphaFoldDB" id="A0A5C1Y7R4"/>
<sequence length="192" mass="19398">MTRRLRTAALVAAVAAASLAAALVAAPPAFAHSVLVDSTPADGETLAELPAEFSVTMNEPLLAGAGDAAFALRIRGTDGRYYGDGCVTIVDATMSTPAAIGAAGDYVLEWQVVSEDGHPVGGEVPFRWTGAATGTGTSTPPGCGAPPAEAESPTEPEFAFPLTDILWLVGALALAAVSVGIAVLATRRRPRA</sequence>
<dbReference type="PANTHER" id="PTHR34820:SF4">
    <property type="entry name" value="INNER MEMBRANE PROTEIN YEBZ"/>
    <property type="match status" value="1"/>
</dbReference>
<reference evidence="9 10" key="1">
    <citation type="submission" date="2019-09" db="EMBL/GenBank/DDBJ databases">
        <title>Genome sequencing of strain KACC 19322.</title>
        <authorList>
            <person name="Heo J."/>
            <person name="Kim S.-J."/>
            <person name="Kim J.-S."/>
            <person name="Hong S.-B."/>
            <person name="Kwon S.-W."/>
        </authorList>
    </citation>
    <scope>NUCLEOTIDE SEQUENCE [LARGE SCALE GENOMIC DNA]</scope>
    <source>
        <strain evidence="9 10">KACC 19322</strain>
    </source>
</reference>
<dbReference type="GO" id="GO:0030313">
    <property type="term" value="C:cell envelope"/>
    <property type="evidence" value="ECO:0007669"/>
    <property type="project" value="UniProtKB-SubCell"/>
</dbReference>
<dbReference type="GO" id="GO:0042597">
    <property type="term" value="C:periplasmic space"/>
    <property type="evidence" value="ECO:0007669"/>
    <property type="project" value="InterPro"/>
</dbReference>
<dbReference type="InterPro" id="IPR032694">
    <property type="entry name" value="CopC/D"/>
</dbReference>
<feature type="chain" id="PRO_5022737354" evidence="7">
    <location>
        <begin position="32"/>
        <end position="192"/>
    </location>
</feature>
<feature type="signal peptide" evidence="7">
    <location>
        <begin position="1"/>
        <end position="31"/>
    </location>
</feature>
<dbReference type="GO" id="GO:0046688">
    <property type="term" value="P:response to copper ion"/>
    <property type="evidence" value="ECO:0007669"/>
    <property type="project" value="InterPro"/>
</dbReference>
<proteinExistence type="predicted"/>
<keyword evidence="10" id="KW-1185">Reference proteome</keyword>
<dbReference type="KEGG" id="lyk:FLP23_06645"/>
<evidence type="ECO:0000256" key="4">
    <source>
        <dbReference type="ARBA" id="ARBA00023008"/>
    </source>
</evidence>
<dbReference type="InterPro" id="IPR014755">
    <property type="entry name" value="Cu-Rt/internalin_Ig-like"/>
</dbReference>
<comment type="subcellular location">
    <subcellularLocation>
        <location evidence="1">Cell envelope</location>
    </subcellularLocation>
</comment>
<keyword evidence="6" id="KW-1133">Transmembrane helix</keyword>
<keyword evidence="4" id="KW-0186">Copper</keyword>
<evidence type="ECO:0000313" key="10">
    <source>
        <dbReference type="Proteomes" id="UP000322159"/>
    </source>
</evidence>
<keyword evidence="6" id="KW-0812">Transmembrane</keyword>